<dbReference type="PANTHER" id="PTHR16517:SF7">
    <property type="entry name" value="PROTEIN KING TUBBY"/>
    <property type="match status" value="1"/>
</dbReference>
<dbReference type="SUPFAM" id="SSF54518">
    <property type="entry name" value="Tubby C-terminal domain-like"/>
    <property type="match status" value="1"/>
</dbReference>
<sequence>MISAHRPSSAFKRPKANSRVDEITAFNDGPISEDDCGSETGGAIAVQHARRGPSCISAGATNAVLIWEDEVKRLIAAGRHEEAVRLVAPSDGLIRCTVRRVKNFLGNTLAYHVYLDSGDTFLLAARKRKKSKASNFILSTSQEELSRESTHCIAKLRANFVGTEYALVGRVGSGCSASDDEDGGISGGGAGRLAPRPEPFSREDLAVHYKQTALKAKAGPRVMLVATPLPESSWCPSAADGSDSLPSCLELARRRELSPRLERQLCMLATRPPEWDPALKAYTLDFHGRVRAASIKNFQLVHWDHNTDRRGADLVLQYGKVDEGSDDFALDFTYPLTIQKAFAIALASTDSKLCTAL</sequence>
<proteinExistence type="inferred from homology"/>
<dbReference type="AlphaFoldDB" id="A0A150GY55"/>
<protein>
    <recommendedName>
        <fullName evidence="2">Tubby C-terminal domain-containing protein</fullName>
    </recommendedName>
</protein>
<gene>
    <name evidence="3" type="ORF">GPECTOR_4g918</name>
</gene>
<dbReference type="Pfam" id="PF01167">
    <property type="entry name" value="Tub"/>
    <property type="match status" value="1"/>
</dbReference>
<reference evidence="4" key="1">
    <citation type="journal article" date="2016" name="Nat. Commun.">
        <title>The Gonium pectorale genome demonstrates co-option of cell cycle regulation during the evolution of multicellularity.</title>
        <authorList>
            <person name="Hanschen E.R."/>
            <person name="Marriage T.N."/>
            <person name="Ferris P.J."/>
            <person name="Hamaji T."/>
            <person name="Toyoda A."/>
            <person name="Fujiyama A."/>
            <person name="Neme R."/>
            <person name="Noguchi H."/>
            <person name="Minakuchi Y."/>
            <person name="Suzuki M."/>
            <person name="Kawai-Toyooka H."/>
            <person name="Smith D.R."/>
            <person name="Sparks H."/>
            <person name="Anderson J."/>
            <person name="Bakaric R."/>
            <person name="Luria V."/>
            <person name="Karger A."/>
            <person name="Kirschner M.W."/>
            <person name="Durand P.M."/>
            <person name="Michod R.E."/>
            <person name="Nozaki H."/>
            <person name="Olson B.J."/>
        </authorList>
    </citation>
    <scope>NUCLEOTIDE SEQUENCE [LARGE SCALE GENOMIC DNA]</scope>
    <source>
        <strain evidence="4">NIES-2863</strain>
    </source>
</reference>
<dbReference type="PANTHER" id="PTHR16517">
    <property type="entry name" value="TUBBY-RELATED"/>
    <property type="match status" value="1"/>
</dbReference>
<dbReference type="PRINTS" id="PR01573">
    <property type="entry name" value="SUPERTUBBY"/>
</dbReference>
<comment type="similarity">
    <text evidence="1">Belongs to the TUB family.</text>
</comment>
<keyword evidence="4" id="KW-1185">Reference proteome</keyword>
<dbReference type="EMBL" id="LSYV01000005">
    <property type="protein sequence ID" value="KXZ54846.1"/>
    <property type="molecule type" value="Genomic_DNA"/>
</dbReference>
<evidence type="ECO:0000313" key="3">
    <source>
        <dbReference type="EMBL" id="KXZ54846.1"/>
    </source>
</evidence>
<dbReference type="InterPro" id="IPR025659">
    <property type="entry name" value="Tubby-like_C"/>
</dbReference>
<evidence type="ECO:0000313" key="4">
    <source>
        <dbReference type="Proteomes" id="UP000075714"/>
    </source>
</evidence>
<organism evidence="3 4">
    <name type="scientific">Gonium pectorale</name>
    <name type="common">Green alga</name>
    <dbReference type="NCBI Taxonomy" id="33097"/>
    <lineage>
        <taxon>Eukaryota</taxon>
        <taxon>Viridiplantae</taxon>
        <taxon>Chlorophyta</taxon>
        <taxon>core chlorophytes</taxon>
        <taxon>Chlorophyceae</taxon>
        <taxon>CS clade</taxon>
        <taxon>Chlamydomonadales</taxon>
        <taxon>Volvocaceae</taxon>
        <taxon>Gonium</taxon>
    </lineage>
</organism>
<evidence type="ECO:0000256" key="1">
    <source>
        <dbReference type="ARBA" id="ARBA00007129"/>
    </source>
</evidence>
<dbReference type="STRING" id="33097.A0A150GY55"/>
<name>A0A150GY55_GONPE</name>
<dbReference type="Proteomes" id="UP000075714">
    <property type="component" value="Unassembled WGS sequence"/>
</dbReference>
<accession>A0A150GY55</accession>
<feature type="domain" description="Tubby C-terminal" evidence="2">
    <location>
        <begin position="88"/>
        <end position="351"/>
    </location>
</feature>
<dbReference type="OrthoDB" id="8775810at2759"/>
<comment type="caution">
    <text evidence="3">The sequence shown here is derived from an EMBL/GenBank/DDBJ whole genome shotgun (WGS) entry which is preliminary data.</text>
</comment>
<evidence type="ECO:0000259" key="2">
    <source>
        <dbReference type="Pfam" id="PF01167"/>
    </source>
</evidence>
<dbReference type="Gene3D" id="3.20.90.10">
    <property type="entry name" value="Tubby Protein, Chain A"/>
    <property type="match status" value="1"/>
</dbReference>
<dbReference type="InterPro" id="IPR000007">
    <property type="entry name" value="Tubby_C"/>
</dbReference>